<accession>A0A078ACR5</accession>
<dbReference type="PANTHER" id="PTHR24351">
    <property type="entry name" value="RIBOSOMAL PROTEIN S6 KINASE"/>
    <property type="match status" value="1"/>
</dbReference>
<keyword evidence="15" id="KW-1185">Reference proteome</keyword>
<dbReference type="InParanoid" id="A0A078ACR5"/>
<dbReference type="InterPro" id="IPR000719">
    <property type="entry name" value="Prot_kinase_dom"/>
</dbReference>
<keyword evidence="4" id="KW-0808">Transferase</keyword>
<evidence type="ECO:0000256" key="4">
    <source>
        <dbReference type="ARBA" id="ARBA00022679"/>
    </source>
</evidence>
<feature type="coiled-coil region" evidence="10">
    <location>
        <begin position="779"/>
        <end position="806"/>
    </location>
</feature>
<feature type="region of interest" description="Disordered" evidence="11">
    <location>
        <begin position="2142"/>
        <end position="2161"/>
    </location>
</feature>
<dbReference type="GO" id="GO:0004674">
    <property type="term" value="F:protein serine/threonine kinase activity"/>
    <property type="evidence" value="ECO:0007669"/>
    <property type="project" value="UniProtKB-KW"/>
</dbReference>
<evidence type="ECO:0000256" key="1">
    <source>
        <dbReference type="ARBA" id="ARBA00009903"/>
    </source>
</evidence>
<evidence type="ECO:0000256" key="6">
    <source>
        <dbReference type="ARBA" id="ARBA00022777"/>
    </source>
</evidence>
<feature type="compositionally biased region" description="Low complexity" evidence="11">
    <location>
        <begin position="849"/>
        <end position="862"/>
    </location>
</feature>
<keyword evidence="6 14" id="KW-0418">Kinase</keyword>
<evidence type="ECO:0000256" key="2">
    <source>
        <dbReference type="ARBA" id="ARBA00012513"/>
    </source>
</evidence>
<evidence type="ECO:0000313" key="14">
    <source>
        <dbReference type="EMBL" id="CDW79969.1"/>
    </source>
</evidence>
<organism evidence="14 15">
    <name type="scientific">Stylonychia lemnae</name>
    <name type="common">Ciliate</name>
    <dbReference type="NCBI Taxonomy" id="5949"/>
    <lineage>
        <taxon>Eukaryota</taxon>
        <taxon>Sar</taxon>
        <taxon>Alveolata</taxon>
        <taxon>Ciliophora</taxon>
        <taxon>Intramacronucleata</taxon>
        <taxon>Spirotrichea</taxon>
        <taxon>Stichotrichia</taxon>
        <taxon>Sporadotrichida</taxon>
        <taxon>Oxytrichidae</taxon>
        <taxon>Stylonychinae</taxon>
        <taxon>Stylonychia</taxon>
    </lineage>
</organism>
<dbReference type="Gene3D" id="1.10.510.10">
    <property type="entry name" value="Transferase(Phosphotransferase) domain 1"/>
    <property type="match status" value="2"/>
</dbReference>
<dbReference type="InterPro" id="IPR011009">
    <property type="entry name" value="Kinase-like_dom_sf"/>
</dbReference>
<keyword evidence="10" id="KW-0175">Coiled coil</keyword>
<dbReference type="OrthoDB" id="162894at2759"/>
<evidence type="ECO:0000256" key="8">
    <source>
        <dbReference type="ARBA" id="ARBA00047899"/>
    </source>
</evidence>
<dbReference type="PROSITE" id="PS00108">
    <property type="entry name" value="PROTEIN_KINASE_ST"/>
    <property type="match status" value="1"/>
</dbReference>
<feature type="domain" description="AGC-kinase C-terminal" evidence="13">
    <location>
        <begin position="2026"/>
        <end position="2099"/>
    </location>
</feature>
<feature type="region of interest" description="Disordered" evidence="11">
    <location>
        <begin position="1394"/>
        <end position="1417"/>
    </location>
</feature>
<feature type="compositionally biased region" description="Acidic residues" evidence="11">
    <location>
        <begin position="1569"/>
        <end position="1579"/>
    </location>
</feature>
<feature type="region of interest" description="Disordered" evidence="11">
    <location>
        <begin position="1334"/>
        <end position="1378"/>
    </location>
</feature>
<dbReference type="PROSITE" id="PS51285">
    <property type="entry name" value="AGC_KINASE_CTER"/>
    <property type="match status" value="1"/>
</dbReference>
<dbReference type="Proteomes" id="UP000039865">
    <property type="component" value="Unassembled WGS sequence"/>
</dbReference>
<reference evidence="14 15" key="1">
    <citation type="submission" date="2014-06" db="EMBL/GenBank/DDBJ databases">
        <authorList>
            <person name="Swart Estienne"/>
        </authorList>
    </citation>
    <scope>NUCLEOTIDE SEQUENCE [LARGE SCALE GENOMIC DNA]</scope>
    <source>
        <strain evidence="14 15">130c</strain>
    </source>
</reference>
<keyword evidence="3" id="KW-0723">Serine/threonine-protein kinase</keyword>
<dbReference type="Gene3D" id="3.30.200.20">
    <property type="entry name" value="Phosphorylase Kinase, domain 1"/>
    <property type="match status" value="1"/>
</dbReference>
<dbReference type="SUPFAM" id="SSF56112">
    <property type="entry name" value="Protein kinase-like (PK-like)"/>
    <property type="match status" value="1"/>
</dbReference>
<feature type="compositionally biased region" description="Polar residues" evidence="11">
    <location>
        <begin position="1335"/>
        <end position="1352"/>
    </location>
</feature>
<evidence type="ECO:0000256" key="5">
    <source>
        <dbReference type="ARBA" id="ARBA00022741"/>
    </source>
</evidence>
<evidence type="ECO:0000259" key="12">
    <source>
        <dbReference type="PROSITE" id="PS50011"/>
    </source>
</evidence>
<dbReference type="CDD" id="cd05579">
    <property type="entry name" value="STKc_MAST_like"/>
    <property type="match status" value="1"/>
</dbReference>
<dbReference type="InterPro" id="IPR008271">
    <property type="entry name" value="Ser/Thr_kinase_AS"/>
</dbReference>
<evidence type="ECO:0000256" key="3">
    <source>
        <dbReference type="ARBA" id="ARBA00022527"/>
    </source>
</evidence>
<feature type="region of interest" description="Disordered" evidence="11">
    <location>
        <begin position="160"/>
        <end position="197"/>
    </location>
</feature>
<dbReference type="GO" id="GO:0005524">
    <property type="term" value="F:ATP binding"/>
    <property type="evidence" value="ECO:0007669"/>
    <property type="project" value="UniProtKB-KW"/>
</dbReference>
<dbReference type="PROSITE" id="PS50011">
    <property type="entry name" value="PROTEIN_KINASE_DOM"/>
    <property type="match status" value="1"/>
</dbReference>
<evidence type="ECO:0000256" key="9">
    <source>
        <dbReference type="ARBA" id="ARBA00048679"/>
    </source>
</evidence>
<sequence length="2161" mass="248113">MRHQLLQVYFIIIRNFQSNIELNDIQLQLIDLQKQCSQGGVNYFTIILGELNQTIDRLYKIHPDDVLDLDQYKKVIHKFEKARADFLGKIQGNENKPQAITTENVKSLEIIFSQLRYLLTRFGRVINFVDALNQAYKRKQFTNSNSFKLQAPVIKRILEQESMGGNDSDNNNYRGSLGRRNLRSPSSNSSHSSNKYSLSLASTNKETNQTRDNASTMTNYGGERYTYLKNQLMSKDGSVLNQSLINQDKIREILEELTHGEKRHVFEKYMINLSQKWRDEYEDERKNKIPTIVCRVCSKDFYVDKQIEHSKYCVEKIAKQKEQYPQNQKFLEISNKLTECMVHVQKTNVMNTPRITATQKLNILQTPTLMRRALPQLDCQSVDGAEATQIIIQKGSIDQVKLENNDASTPSFKNSITVQEPVLTLKKNTSLVPMLNLSKVPQLQHANTQKNLLATVNPFQKLQMLAAGNVQLQNQQKIAEDSKLNTYRNSLLLPAPLTSKGDNKKVSSTMNTLRGLEKGKEIKQFENLGTSQPSSFISSVFVDTSSAQAKNNENDQSKNLQDDKEDDYEELKIEENSPETKPKANKRLTEEFKQLKIQEIKNQTTLPKVEEMKVIPMKNYLASITSIRQNKGPEQKKIEIELLGKAQTTVQADKKIANNQVKQEKSKKLTLADKKSQNHNISSLNLPQSPYLTAMKRRFENNVNNQSNKTSTMNIDEISNKNQITSPFVKFSKEMPKEMKREYLQKLKNHVESITKKVDIKPKDQKSAAKNQSISNAFTLDIKNQKEESQKNIDNLRKSVKLKKRANPLEKIITKLIISEVDEQPTPNFQKISSFRASPAKQMNLNRLSSSSLQNAQNPQNSDSGGLQSFKISKLNHLQSIIEDNEDEHIQNNNQNSNNMLKIEEQKSISSISQQNEGQDLRENIDKKIEDLGKLPKNTKFTGMSPIITFRALNKFSNDQSSQNTPLSTPQIMPRNAFSYREGQQNLNDSFNNDDISQHQLHLLQNAKKELDLLENLKTMAIEIFNIGLQIKSSKQQLEILKKHHSQLNYLMLNENLSVRTQNMVESFVQTINEKVMILEQLEELDRQYFKTLPQSAKQTQLQDEKINKNLLQRKMNTSVQSRDNLNASPGKNMRRSSAIVNVNPNQGVFFPPGFSNSPRKELSQQQIDAGFFGYLPHKNESLFKQQKQENKNFSEINNSPISYPSDSPYISGGIGDPLQRMRQKQTSATPLLQSRSIQNLYKADMKQLQNSIPAGLFSISQISSPIMKDQFQNTRQRDLELIVEEKGFQDSINNIPQSSKKLPYCQESKKKSYFSTQAQKMPPTQKISRISCIQGGSQSPMSKGSIISPNSKSHKRQSSEEYSVSDSNQSEEFETQSIDHQYKVRVIESPEPPELNLVQKKSTFSKNNKKDSKDKQFLDLGNIMELKKMTFPQNMNSGDNIDHQESQRTSLSDRNKFIFHQRNYSCNEKGSQKSANTKSPRRKSQYMKNISEFKGLKTQDSNLSIKHECQSDIVVGNNYEKEFESVEENETFSDYHEMFFVNELFKDNKRFESLLFRIRKRRKTMPDEIDDLDLDDDDNNQRKQSLNLQDLKIDESDEDNDGNEDQDVLTMSRVRFNSVCVLPSQIDSCSLENYEKHNDQVTIHDFILLKTISKGAYGKVILARKKNTSDLFAVKVLDKEKMVEKNVTEYVMNEKDILNQMSNEFIVRGVYTFQSKKYLYMVMEFMKGGDFAALLEQFGYFDEDTAKYYLAQIVLALEYLHQNGVIHRDLKPDNVLIDADGHIKLTDFGLSEAGLKHFKETVQRENINGESGVSLLLHNDKKDLDMQKDIQNVLGLETLNLIKETQDPLGSMKRIKTLPSGELSPHTQEEFKKAPTVVTAHSKFGESLLPILHANTILHHDQPIRRKNSAVDKDKLAKKRILGTADYMAPEVIQGKDHTYVLDFWSLGVVAYEFLTGGLPFNDESPEKVFKRILNRQLTFPEIGTDDGQITPQAFDFINRLLTSDPANRLGAKGINEIKHHPLFSDIDWENLMDSEPPFKPVGRDQDATYFPNATDKDEELKVILNDQPHIHEKQIVQEFNKFDSVSYNALTSINAKEAKKAIIRAEKQNKQSKQPKNKSSMFDESILQIDFLSLHQYEHNEEFKEMDDEETPSVNRRKN</sequence>
<keyword evidence="7" id="KW-0067">ATP-binding</keyword>
<comment type="catalytic activity">
    <reaction evidence="9">
        <text>L-seryl-[protein] + ATP = O-phospho-L-seryl-[protein] + ADP + H(+)</text>
        <dbReference type="Rhea" id="RHEA:17989"/>
        <dbReference type="Rhea" id="RHEA-COMP:9863"/>
        <dbReference type="Rhea" id="RHEA-COMP:11604"/>
        <dbReference type="ChEBI" id="CHEBI:15378"/>
        <dbReference type="ChEBI" id="CHEBI:29999"/>
        <dbReference type="ChEBI" id="CHEBI:30616"/>
        <dbReference type="ChEBI" id="CHEBI:83421"/>
        <dbReference type="ChEBI" id="CHEBI:456216"/>
        <dbReference type="EC" id="2.7.11.1"/>
    </reaction>
</comment>
<keyword evidence="5" id="KW-0547">Nucleotide-binding</keyword>
<feature type="region of interest" description="Disordered" evidence="11">
    <location>
        <begin position="849"/>
        <end position="868"/>
    </location>
</feature>
<name>A0A078ACR5_STYLE</name>
<feature type="compositionally biased region" description="Acidic residues" evidence="11">
    <location>
        <begin position="1596"/>
        <end position="1607"/>
    </location>
</feature>
<dbReference type="EMBL" id="CCKQ01008509">
    <property type="protein sequence ID" value="CDW79969.1"/>
    <property type="molecule type" value="Genomic_DNA"/>
</dbReference>
<comment type="similarity">
    <text evidence="1">Belongs to the protein kinase superfamily. AGC Ser/Thr protein kinase family.</text>
</comment>
<feature type="domain" description="Protein kinase" evidence="12">
    <location>
        <begin position="1647"/>
        <end position="2025"/>
    </location>
</feature>
<feature type="region of interest" description="Disordered" evidence="11">
    <location>
        <begin position="1569"/>
        <end position="1607"/>
    </location>
</feature>
<feature type="compositionally biased region" description="Basic and acidic residues" evidence="11">
    <location>
        <begin position="552"/>
        <end position="562"/>
    </location>
</feature>
<dbReference type="SMART" id="SM00220">
    <property type="entry name" value="S_TKc"/>
    <property type="match status" value="1"/>
</dbReference>
<comment type="catalytic activity">
    <reaction evidence="8">
        <text>L-threonyl-[protein] + ATP = O-phospho-L-threonyl-[protein] + ADP + H(+)</text>
        <dbReference type="Rhea" id="RHEA:46608"/>
        <dbReference type="Rhea" id="RHEA-COMP:11060"/>
        <dbReference type="Rhea" id="RHEA-COMP:11605"/>
        <dbReference type="ChEBI" id="CHEBI:15378"/>
        <dbReference type="ChEBI" id="CHEBI:30013"/>
        <dbReference type="ChEBI" id="CHEBI:30616"/>
        <dbReference type="ChEBI" id="CHEBI:61977"/>
        <dbReference type="ChEBI" id="CHEBI:456216"/>
        <dbReference type="EC" id="2.7.11.1"/>
    </reaction>
</comment>
<evidence type="ECO:0000259" key="13">
    <source>
        <dbReference type="PROSITE" id="PS51285"/>
    </source>
</evidence>
<feature type="compositionally biased region" description="Low complexity" evidence="11">
    <location>
        <begin position="170"/>
        <end position="197"/>
    </location>
</feature>
<dbReference type="Pfam" id="PF00069">
    <property type="entry name" value="Pkinase"/>
    <property type="match status" value="2"/>
</dbReference>
<evidence type="ECO:0000313" key="15">
    <source>
        <dbReference type="Proteomes" id="UP000039865"/>
    </source>
</evidence>
<dbReference type="InterPro" id="IPR000961">
    <property type="entry name" value="AGC-kinase_C"/>
</dbReference>
<evidence type="ECO:0000256" key="7">
    <source>
        <dbReference type="ARBA" id="ARBA00022840"/>
    </source>
</evidence>
<protein>
    <recommendedName>
        <fullName evidence="2">non-specific serine/threonine protein kinase</fullName>
        <ecNumber evidence="2">2.7.11.1</ecNumber>
    </recommendedName>
</protein>
<dbReference type="EC" id="2.7.11.1" evidence="2"/>
<feature type="region of interest" description="Disordered" evidence="11">
    <location>
        <begin position="547"/>
        <end position="584"/>
    </location>
</feature>
<proteinExistence type="inferred from homology"/>
<evidence type="ECO:0000256" key="11">
    <source>
        <dbReference type="SAM" id="MobiDB-lite"/>
    </source>
</evidence>
<gene>
    <name evidence="14" type="primary">Contig2212.g2383</name>
    <name evidence="14" type="ORF">STYLEM_8961</name>
</gene>
<dbReference type="FunFam" id="1.10.510.10:FF:000604">
    <property type="entry name" value="AGC protein kinase"/>
    <property type="match status" value="1"/>
</dbReference>
<evidence type="ECO:0000256" key="10">
    <source>
        <dbReference type="SAM" id="Coils"/>
    </source>
</evidence>
<feature type="compositionally biased region" description="Basic and acidic residues" evidence="11">
    <location>
        <begin position="570"/>
        <end position="584"/>
    </location>
</feature>